<dbReference type="AlphaFoldDB" id="A0A8J7G9U7"/>
<dbReference type="PANTHER" id="PTHR31223:SF70">
    <property type="entry name" value="LOG FAMILY PROTEIN YJL055W"/>
    <property type="match status" value="1"/>
</dbReference>
<dbReference type="Pfam" id="PF03641">
    <property type="entry name" value="Lysine_decarbox"/>
    <property type="match status" value="1"/>
</dbReference>
<keyword evidence="2" id="KW-0378">Hydrolase</keyword>
<sequence>MKRIAVYCGSRDGAKPIFKQEAKMLGTTLANEKLGLVYGGATVGLMGEIANAVMETGGEVIGVMPEVLIAREITAHHITKVIETNSMHERKQQMIDLADGFIAMPGGPGTMEEWFEVVTWAKIGLHQKPIGLLNTNGFYDGLIQFLETMEENGFLSGPERSQLIIENTSERLIERIKENMQ</sequence>
<evidence type="ECO:0000256" key="2">
    <source>
        <dbReference type="RuleBase" id="RU363015"/>
    </source>
</evidence>
<protein>
    <recommendedName>
        <fullName evidence="2">Cytokinin riboside 5'-monophosphate phosphoribohydrolase</fullName>
        <ecNumber evidence="2">3.2.2.n1</ecNumber>
    </recommendedName>
</protein>
<gene>
    <name evidence="3" type="ORF">IRY55_04315</name>
</gene>
<organism evidence="3 4">
    <name type="scientific">Savagea serpentis</name>
    <dbReference type="NCBI Taxonomy" id="2785297"/>
    <lineage>
        <taxon>Bacteria</taxon>
        <taxon>Bacillati</taxon>
        <taxon>Bacillota</taxon>
        <taxon>Bacilli</taxon>
        <taxon>Bacillales</taxon>
        <taxon>Caryophanaceae</taxon>
        <taxon>Savagea</taxon>
    </lineage>
</organism>
<dbReference type="PANTHER" id="PTHR31223">
    <property type="entry name" value="LOG FAMILY PROTEIN YJL055W"/>
    <property type="match status" value="1"/>
</dbReference>
<dbReference type="Gene3D" id="3.40.50.450">
    <property type="match status" value="1"/>
</dbReference>
<comment type="similarity">
    <text evidence="1 2">Belongs to the LOG family.</text>
</comment>
<dbReference type="EC" id="3.2.2.n1" evidence="2"/>
<evidence type="ECO:0000256" key="1">
    <source>
        <dbReference type="ARBA" id="ARBA00006763"/>
    </source>
</evidence>
<dbReference type="GO" id="GO:0005829">
    <property type="term" value="C:cytosol"/>
    <property type="evidence" value="ECO:0007669"/>
    <property type="project" value="TreeGrafter"/>
</dbReference>
<dbReference type="InterPro" id="IPR031100">
    <property type="entry name" value="LOG_fam"/>
</dbReference>
<keyword evidence="2" id="KW-0203">Cytokinin biosynthesis</keyword>
<dbReference type="GO" id="GO:0009691">
    <property type="term" value="P:cytokinin biosynthetic process"/>
    <property type="evidence" value="ECO:0007669"/>
    <property type="project" value="UniProtKB-UniRule"/>
</dbReference>
<evidence type="ECO:0000313" key="4">
    <source>
        <dbReference type="Proteomes" id="UP000622653"/>
    </source>
</evidence>
<proteinExistence type="inferred from homology"/>
<dbReference type="GO" id="GO:0016799">
    <property type="term" value="F:hydrolase activity, hydrolyzing N-glycosyl compounds"/>
    <property type="evidence" value="ECO:0007669"/>
    <property type="project" value="TreeGrafter"/>
</dbReference>
<reference evidence="3" key="1">
    <citation type="submission" date="2020-11" db="EMBL/GenBank/DDBJ databases">
        <title>Multidrug resistant novel bacterium Savagea serpentis sp. nov., isolated from the scats of a vine snake (Ahaetulla nasuta).</title>
        <authorList>
            <person name="Venkata Ramana V."/>
            <person name="Vikas Patil S."/>
            <person name="Yogita Lugani V."/>
        </authorList>
    </citation>
    <scope>NUCLEOTIDE SEQUENCE</scope>
    <source>
        <strain evidence="3">SN6</strain>
    </source>
</reference>
<dbReference type="EMBL" id="JADKPV010000001">
    <property type="protein sequence ID" value="MBF4500580.1"/>
    <property type="molecule type" value="Genomic_DNA"/>
</dbReference>
<name>A0A8J7G9U7_9BACL</name>
<keyword evidence="4" id="KW-1185">Reference proteome</keyword>
<dbReference type="NCBIfam" id="TIGR00730">
    <property type="entry name" value="Rossman fold protein, TIGR00730 family"/>
    <property type="match status" value="1"/>
</dbReference>
<dbReference type="Proteomes" id="UP000622653">
    <property type="component" value="Unassembled WGS sequence"/>
</dbReference>
<dbReference type="InterPro" id="IPR005269">
    <property type="entry name" value="LOG"/>
</dbReference>
<dbReference type="RefSeq" id="WP_194562011.1">
    <property type="nucleotide sequence ID" value="NZ_JADKPV010000001.1"/>
</dbReference>
<dbReference type="SUPFAM" id="SSF102405">
    <property type="entry name" value="MCP/YpsA-like"/>
    <property type="match status" value="1"/>
</dbReference>
<evidence type="ECO:0000313" key="3">
    <source>
        <dbReference type="EMBL" id="MBF4500580.1"/>
    </source>
</evidence>
<accession>A0A8J7G9U7</accession>
<comment type="caution">
    <text evidence="3">The sequence shown here is derived from an EMBL/GenBank/DDBJ whole genome shotgun (WGS) entry which is preliminary data.</text>
</comment>